<reference evidence="2" key="2">
    <citation type="submission" date="2021-04" db="EMBL/GenBank/DDBJ databases">
        <title>Genome-wide patterns of bracovirus chromosomal integration into multiple host tissues during parasitism.</title>
        <authorList>
            <person name="Chebbi M.A.C."/>
        </authorList>
    </citation>
    <scope>NUCLEOTIDE SEQUENCE</scope>
    <source>
        <tissue evidence="2">Whole body</tissue>
    </source>
</reference>
<name>A0A8J5QZ28_9HYME</name>
<feature type="compositionally biased region" description="Polar residues" evidence="1">
    <location>
        <begin position="300"/>
        <end position="311"/>
    </location>
</feature>
<dbReference type="AlphaFoldDB" id="A0A8J5QZ28"/>
<organism evidence="2 3">
    <name type="scientific">Cotesia typhae</name>
    <dbReference type="NCBI Taxonomy" id="2053667"/>
    <lineage>
        <taxon>Eukaryota</taxon>
        <taxon>Metazoa</taxon>
        <taxon>Ecdysozoa</taxon>
        <taxon>Arthropoda</taxon>
        <taxon>Hexapoda</taxon>
        <taxon>Insecta</taxon>
        <taxon>Pterygota</taxon>
        <taxon>Neoptera</taxon>
        <taxon>Endopterygota</taxon>
        <taxon>Hymenoptera</taxon>
        <taxon>Apocrita</taxon>
        <taxon>Ichneumonoidea</taxon>
        <taxon>Braconidae</taxon>
        <taxon>Microgastrinae</taxon>
        <taxon>Cotesia</taxon>
    </lineage>
</organism>
<evidence type="ECO:0000313" key="3">
    <source>
        <dbReference type="Proteomes" id="UP000729913"/>
    </source>
</evidence>
<protein>
    <submittedName>
        <fullName evidence="2">Uncharacterized protein</fullName>
    </submittedName>
</protein>
<feature type="compositionally biased region" description="Basic and acidic residues" evidence="1">
    <location>
        <begin position="87"/>
        <end position="97"/>
    </location>
</feature>
<gene>
    <name evidence="2" type="ORF">G9C98_008047</name>
</gene>
<keyword evidence="3" id="KW-1185">Reference proteome</keyword>
<evidence type="ECO:0000313" key="2">
    <source>
        <dbReference type="EMBL" id="KAG8034971.1"/>
    </source>
</evidence>
<feature type="non-terminal residue" evidence="2">
    <location>
        <position position="1"/>
    </location>
</feature>
<sequence>IYIFLFQRLWGYYAVVAGLLLTTTAAEKKVNLEDIKRDNLRSEGRTGSSKGTLQQKSYQVKPETDSEDYRSSSQKYEAAREFGSYSSRDKPEHHYHAPDSYMEANQPSFDYQHQPEDNDNAQYTDYQEQDPKQYYFTPEINVGNRYQMIQQKVATEKNSNGYKSTVYIPMSQLLAYYAYLSGQRSQNKPLQGVGALGGEGSHQISVPVYTSDPYGRSPVYMSSKLSYKPQPQYITYASQYPSHTQAVLGKKGQSSKLYSHVSSSLSGTQPQNSQYFHQELIYPEQYSTTGTHKVQEDGKSYTQTDSQPPSSHLEQYYRYITPEQLQYLVSSKTIYHQQPEYHQVQSLETPEDSLMPPQSPAQNFKSSYPSAASESTQLHYLQNHLSHSSSSEPKSLLDSYVPSHIIAAQDVERYRERPIKLESGFLPSKINFIHSYKKRKTQ</sequence>
<reference evidence="2" key="1">
    <citation type="submission" date="2020-03" db="EMBL/GenBank/DDBJ databases">
        <authorList>
            <person name="Chebbi M.A."/>
            <person name="Drezen J.M."/>
        </authorList>
    </citation>
    <scope>NUCLEOTIDE SEQUENCE</scope>
    <source>
        <tissue evidence="2">Whole body</tissue>
    </source>
</reference>
<comment type="caution">
    <text evidence="2">The sequence shown here is derived from an EMBL/GenBank/DDBJ whole genome shotgun (WGS) entry which is preliminary data.</text>
</comment>
<feature type="region of interest" description="Disordered" evidence="1">
    <location>
        <begin position="290"/>
        <end position="311"/>
    </location>
</feature>
<dbReference type="EMBL" id="JAAOIC020000067">
    <property type="protein sequence ID" value="KAG8034971.1"/>
    <property type="molecule type" value="Genomic_DNA"/>
</dbReference>
<dbReference type="OrthoDB" id="7694545at2759"/>
<accession>A0A8J5QZ28</accession>
<dbReference type="Proteomes" id="UP000729913">
    <property type="component" value="Unassembled WGS sequence"/>
</dbReference>
<proteinExistence type="predicted"/>
<feature type="compositionally biased region" description="Polar residues" evidence="1">
    <location>
        <begin position="45"/>
        <end position="58"/>
    </location>
</feature>
<feature type="region of interest" description="Disordered" evidence="1">
    <location>
        <begin position="41"/>
        <end position="123"/>
    </location>
</feature>
<evidence type="ECO:0000256" key="1">
    <source>
        <dbReference type="SAM" id="MobiDB-lite"/>
    </source>
</evidence>